<dbReference type="OrthoDB" id="9806505at2"/>
<evidence type="ECO:0000313" key="3">
    <source>
        <dbReference type="EMBL" id="MBC8609656.1"/>
    </source>
</evidence>
<evidence type="ECO:0000256" key="1">
    <source>
        <dbReference type="SAM" id="MobiDB-lite"/>
    </source>
</evidence>
<dbReference type="InterPro" id="IPR041183">
    <property type="entry name" value="Cyclophilin-like"/>
</dbReference>
<feature type="compositionally biased region" description="Basic and acidic residues" evidence="1">
    <location>
        <begin position="17"/>
        <end position="38"/>
    </location>
</feature>
<dbReference type="InterPro" id="IPR029000">
    <property type="entry name" value="Cyclophilin-like_dom_sf"/>
</dbReference>
<gene>
    <name evidence="3" type="ORF">H8702_00795</name>
</gene>
<feature type="region of interest" description="Disordered" evidence="1">
    <location>
        <begin position="1"/>
        <end position="38"/>
    </location>
</feature>
<keyword evidence="4" id="KW-1185">Reference proteome</keyword>
<accession>A0A8J6TQT5</accession>
<dbReference type="SUPFAM" id="SSF50891">
    <property type="entry name" value="Cyclophilin-like"/>
    <property type="match status" value="1"/>
</dbReference>
<sequence>MYGCHGKNSLKQDQFSEAEKGRKTHFSKENTDSEKEKPIKIQVRTGELVIVYTLNNSQAAKDLYAQLPLTLEVQNFGSNEKIFYPPKELDISNTPLANAEKGSLCYYAPWADVVLFYGQFQANSDLYTLGEVVSGEEDIQKLSGSITVTAID</sequence>
<dbReference type="Pfam" id="PF18050">
    <property type="entry name" value="Cyclophil_like2"/>
    <property type="match status" value="1"/>
</dbReference>
<dbReference type="AlphaFoldDB" id="A0A8J6TQT5"/>
<dbReference type="Gene3D" id="2.40.100.20">
    <property type="match status" value="1"/>
</dbReference>
<reference evidence="3" key="1">
    <citation type="submission" date="2020-08" db="EMBL/GenBank/DDBJ databases">
        <title>Genome public.</title>
        <authorList>
            <person name="Liu C."/>
            <person name="Sun Q."/>
        </authorList>
    </citation>
    <scope>NUCLEOTIDE SEQUENCE</scope>
    <source>
        <strain evidence="3">NSJ-15</strain>
    </source>
</reference>
<evidence type="ECO:0000313" key="4">
    <source>
        <dbReference type="Proteomes" id="UP000632659"/>
    </source>
</evidence>
<protein>
    <recommendedName>
        <fullName evidence="2">Cyclophilin-like domain-containing protein</fullName>
    </recommendedName>
</protein>
<evidence type="ECO:0000259" key="2">
    <source>
        <dbReference type="Pfam" id="PF18050"/>
    </source>
</evidence>
<name>A0A8J6TQT5_9FIRM</name>
<comment type="caution">
    <text evidence="3">The sequence shown here is derived from an EMBL/GenBank/DDBJ whole genome shotgun (WGS) entry which is preliminary data.</text>
</comment>
<dbReference type="Proteomes" id="UP000632659">
    <property type="component" value="Unassembled WGS sequence"/>
</dbReference>
<organism evidence="3 4">
    <name type="scientific">Massiliimalia timonensis</name>
    <dbReference type="NCBI Taxonomy" id="1987501"/>
    <lineage>
        <taxon>Bacteria</taxon>
        <taxon>Bacillati</taxon>
        <taxon>Bacillota</taxon>
        <taxon>Clostridia</taxon>
        <taxon>Eubacteriales</taxon>
        <taxon>Oscillospiraceae</taxon>
        <taxon>Massiliimalia</taxon>
    </lineage>
</organism>
<dbReference type="EMBL" id="JACRTL010000001">
    <property type="protein sequence ID" value="MBC8609656.1"/>
    <property type="molecule type" value="Genomic_DNA"/>
</dbReference>
<feature type="domain" description="Cyclophilin-like" evidence="2">
    <location>
        <begin position="45"/>
        <end position="149"/>
    </location>
</feature>
<proteinExistence type="predicted"/>